<dbReference type="EMBL" id="WJQU01000001">
    <property type="protein sequence ID" value="KAJ6647494.1"/>
    <property type="molecule type" value="Genomic_DNA"/>
</dbReference>
<evidence type="ECO:0000256" key="7">
    <source>
        <dbReference type="PIRNR" id="PIRNR017706"/>
    </source>
</evidence>
<keyword evidence="5 7" id="KW-0508">mRNA splicing</keyword>
<dbReference type="InterPro" id="IPR022159">
    <property type="entry name" value="STIP/TFIP11_N"/>
</dbReference>
<reference evidence="11" key="1">
    <citation type="submission" date="2022-07" db="EMBL/GenBank/DDBJ databases">
        <authorList>
            <person name="Trinca V."/>
            <person name="Uliana J.V.C."/>
            <person name="Torres T.T."/>
            <person name="Ward R.J."/>
            <person name="Monesi N."/>
        </authorList>
    </citation>
    <scope>NUCLEOTIDE SEQUENCE</scope>
    <source>
        <strain evidence="11">HSMRA1968</strain>
        <tissue evidence="11">Whole embryos</tissue>
    </source>
</reference>
<dbReference type="PIRSF" id="PIRSF017706">
    <property type="entry name" value="TFIP11"/>
    <property type="match status" value="1"/>
</dbReference>
<comment type="similarity">
    <text evidence="2 7">Belongs to the TFP11/STIP family.</text>
</comment>
<evidence type="ECO:0000313" key="12">
    <source>
        <dbReference type="Proteomes" id="UP001151699"/>
    </source>
</evidence>
<feature type="compositionally biased region" description="Basic and acidic residues" evidence="9">
    <location>
        <begin position="94"/>
        <end position="104"/>
    </location>
</feature>
<name>A0A9Q0NDS7_9DIPT</name>
<evidence type="ECO:0000256" key="4">
    <source>
        <dbReference type="ARBA" id="ARBA00022728"/>
    </source>
</evidence>
<keyword evidence="8" id="KW-0175">Coiled coil</keyword>
<evidence type="ECO:0000256" key="1">
    <source>
        <dbReference type="ARBA" id="ARBA00004123"/>
    </source>
</evidence>
<proteinExistence type="inferred from homology"/>
<dbReference type="Pfam" id="PF01585">
    <property type="entry name" value="G-patch"/>
    <property type="match status" value="1"/>
</dbReference>
<dbReference type="PANTHER" id="PTHR23329">
    <property type="entry name" value="TUFTELIN-INTERACTING PROTEIN 11-RELATED"/>
    <property type="match status" value="1"/>
</dbReference>
<dbReference type="InterPro" id="IPR022783">
    <property type="entry name" value="GCFC_dom"/>
</dbReference>
<feature type="region of interest" description="Disordered" evidence="9">
    <location>
        <begin position="1"/>
        <end position="153"/>
    </location>
</feature>
<dbReference type="PANTHER" id="PTHR23329:SF1">
    <property type="entry name" value="TUFTELIN-INTERACTING PROTEIN 11"/>
    <property type="match status" value="1"/>
</dbReference>
<feature type="compositionally biased region" description="Polar residues" evidence="9">
    <location>
        <begin position="20"/>
        <end position="35"/>
    </location>
</feature>
<feature type="domain" description="G-patch" evidence="10">
    <location>
        <begin position="155"/>
        <end position="201"/>
    </location>
</feature>
<dbReference type="PROSITE" id="PS50174">
    <property type="entry name" value="G_PATCH"/>
    <property type="match status" value="1"/>
</dbReference>
<organism evidence="11 12">
    <name type="scientific">Pseudolycoriella hygida</name>
    <dbReference type="NCBI Taxonomy" id="35572"/>
    <lineage>
        <taxon>Eukaryota</taxon>
        <taxon>Metazoa</taxon>
        <taxon>Ecdysozoa</taxon>
        <taxon>Arthropoda</taxon>
        <taxon>Hexapoda</taxon>
        <taxon>Insecta</taxon>
        <taxon>Pterygota</taxon>
        <taxon>Neoptera</taxon>
        <taxon>Endopterygota</taxon>
        <taxon>Diptera</taxon>
        <taxon>Nematocera</taxon>
        <taxon>Sciaroidea</taxon>
        <taxon>Sciaridae</taxon>
        <taxon>Pseudolycoriella</taxon>
    </lineage>
</organism>
<keyword evidence="12" id="KW-1185">Reference proteome</keyword>
<dbReference type="AlphaFoldDB" id="A0A9Q0NDS7"/>
<dbReference type="SMART" id="SM00443">
    <property type="entry name" value="G_patch"/>
    <property type="match status" value="1"/>
</dbReference>
<dbReference type="Pfam" id="PF07842">
    <property type="entry name" value="GCFC"/>
    <property type="match status" value="1"/>
</dbReference>
<feature type="region of interest" description="Disordered" evidence="9">
    <location>
        <begin position="197"/>
        <end position="218"/>
    </location>
</feature>
<keyword evidence="3 7" id="KW-0507">mRNA processing</keyword>
<dbReference type="GO" id="GO:0071008">
    <property type="term" value="C:U2-type post-mRNA release spliceosomal complex"/>
    <property type="evidence" value="ECO:0007669"/>
    <property type="project" value="TreeGrafter"/>
</dbReference>
<sequence>MSEGEYESFEINDYDLENEFNPNRPRTNLSKNQQIYGIWADDSDNDVPEEKSSRRRGKGRNANSGGPSKIKHGNANYSEPVNFVSGGIQQSGKKKSDREGKKSEDEDEESQSPKLPVDTSSESEEERPTMSSMAGFRTKPNNASSRGTAEWEQHTKGIGAKLLLQMGYQPGKGLGKDLQGIPQPVQAHMRSGRGAIGAYGPEKRQTIGDGKGSKPKVDDDVKETIEFQEKMNHWRKDLPKSGKKSRYCYKSVQDVIDKGKSKNYLLSDRLSNQMSNVTVIDMTGPEKRVLSGYHALGQTKAAEENLYEHRQSKKCTNFSLPELMHNLDLIVERCEQEIIEVDKKKRSLNDREAELGQDKENLIKIVDLEENHLKTLEKALELVSNLTDPEEPLTLDKAAEIFTELQTDFAPEYKEFGLGDLAPGVIAPLFNTELDGWKPLEEPTKHIDLLKKWRRILGFYQVQQSTNVFDPYATLVWSGVMPNIRAAVSAWNPRIHQPMAALLDAWAPLLPSFTLDNILEQLILPRIQQCVDQWDPLTDTTPIHIWILPWTGLLGHKMDESVYSTIREKLGNALYTWIPQDRSARAMIMPWLGVFAETDMHLFLMKHIVPKLQHCLAELHINPLDQDMEIWNQVSEWNEIIPPISMAQLLEKFFFPKWIETLVFWLNRSPNLDQVSRWYAGWKSEIPKEILQQPGVTENFRRALELMHRSTGLPQVDQPSIPTPIQPPALMDLQISPPQQLEFKELVSQKCSERSILFAPMPGRRESGKQVYRVGKIFCYIDRSVVMISDGSFNNWTPVSLQTLLERAISGNIF</sequence>
<comment type="subcellular location">
    <subcellularLocation>
        <location evidence="1 7">Nucleus</location>
    </subcellularLocation>
</comment>
<feature type="compositionally biased region" description="Acidic residues" evidence="9">
    <location>
        <begin position="1"/>
        <end position="18"/>
    </location>
</feature>
<evidence type="ECO:0000256" key="3">
    <source>
        <dbReference type="ARBA" id="ARBA00022664"/>
    </source>
</evidence>
<evidence type="ECO:0000256" key="2">
    <source>
        <dbReference type="ARBA" id="ARBA00010900"/>
    </source>
</evidence>
<dbReference type="Proteomes" id="UP001151699">
    <property type="component" value="Chromosome A"/>
</dbReference>
<feature type="compositionally biased region" description="Basic and acidic residues" evidence="9">
    <location>
        <begin position="201"/>
        <end position="218"/>
    </location>
</feature>
<dbReference type="OrthoDB" id="4822at2759"/>
<dbReference type="GO" id="GO:0003676">
    <property type="term" value="F:nucleic acid binding"/>
    <property type="evidence" value="ECO:0007669"/>
    <property type="project" value="InterPro"/>
</dbReference>
<keyword evidence="4 7" id="KW-0747">Spliceosome</keyword>
<evidence type="ECO:0000313" key="11">
    <source>
        <dbReference type="EMBL" id="KAJ6647494.1"/>
    </source>
</evidence>
<gene>
    <name evidence="11" type="primary">sip1</name>
    <name evidence="11" type="ORF">Bhyg_02717</name>
</gene>
<dbReference type="InterPro" id="IPR045211">
    <property type="entry name" value="TFP11/STIP/Ntr1"/>
</dbReference>
<dbReference type="InterPro" id="IPR024933">
    <property type="entry name" value="TFP11"/>
</dbReference>
<dbReference type="GO" id="GO:0000390">
    <property type="term" value="P:spliceosomal complex disassembly"/>
    <property type="evidence" value="ECO:0007669"/>
    <property type="project" value="InterPro"/>
</dbReference>
<evidence type="ECO:0000256" key="5">
    <source>
        <dbReference type="ARBA" id="ARBA00023187"/>
    </source>
</evidence>
<dbReference type="Pfam" id="PF12457">
    <property type="entry name" value="TIP_N"/>
    <property type="match status" value="1"/>
</dbReference>
<accession>A0A9Q0NDS7</accession>
<evidence type="ECO:0000256" key="9">
    <source>
        <dbReference type="SAM" id="MobiDB-lite"/>
    </source>
</evidence>
<dbReference type="InterPro" id="IPR000467">
    <property type="entry name" value="G_patch_dom"/>
</dbReference>
<evidence type="ECO:0000256" key="6">
    <source>
        <dbReference type="ARBA" id="ARBA00023242"/>
    </source>
</evidence>
<feature type="coiled-coil region" evidence="8">
    <location>
        <begin position="331"/>
        <end position="379"/>
    </location>
</feature>
<comment type="caution">
    <text evidence="11">The sequence shown here is derived from an EMBL/GenBank/DDBJ whole genome shotgun (WGS) entry which is preliminary data.</text>
</comment>
<evidence type="ECO:0000256" key="8">
    <source>
        <dbReference type="SAM" id="Coils"/>
    </source>
</evidence>
<evidence type="ECO:0000259" key="10">
    <source>
        <dbReference type="PROSITE" id="PS50174"/>
    </source>
</evidence>
<keyword evidence="6 7" id="KW-0539">Nucleus</keyword>
<protein>
    <submittedName>
        <fullName evidence="11">Septin-interacting protein 1</fullName>
    </submittedName>
</protein>